<dbReference type="EMBL" id="PGCJ01000093">
    <property type="protein sequence ID" value="PLW49857.1"/>
    <property type="molecule type" value="Genomic_DNA"/>
</dbReference>
<dbReference type="Proteomes" id="UP000235388">
    <property type="component" value="Unassembled WGS sequence"/>
</dbReference>
<evidence type="ECO:0000313" key="1">
    <source>
        <dbReference type="EMBL" id="PLW49857.1"/>
    </source>
</evidence>
<comment type="caution">
    <text evidence="1">The sequence shown here is derived from an EMBL/GenBank/DDBJ whole genome shotgun (WGS) entry which is preliminary data.</text>
</comment>
<proteinExistence type="predicted"/>
<name>A0A2N5VIM9_9BASI</name>
<evidence type="ECO:0000313" key="2">
    <source>
        <dbReference type="Proteomes" id="UP000235388"/>
    </source>
</evidence>
<accession>A0A2N5VIM9</accession>
<gene>
    <name evidence="1" type="ORF">PCANC_07089</name>
</gene>
<sequence>MSGKLEGNPYGTPLPFVFASRRIYIHKCPVWGFALTLKPPLEVACFTLALQAPISLTLPFKHVTSHSMLRLTAITPASTSKQHLNNSKE</sequence>
<keyword evidence="2" id="KW-1185">Reference proteome</keyword>
<organism evidence="1 2">
    <name type="scientific">Puccinia coronata f. sp. avenae</name>
    <dbReference type="NCBI Taxonomy" id="200324"/>
    <lineage>
        <taxon>Eukaryota</taxon>
        <taxon>Fungi</taxon>
        <taxon>Dikarya</taxon>
        <taxon>Basidiomycota</taxon>
        <taxon>Pucciniomycotina</taxon>
        <taxon>Pucciniomycetes</taxon>
        <taxon>Pucciniales</taxon>
        <taxon>Pucciniaceae</taxon>
        <taxon>Puccinia</taxon>
    </lineage>
</organism>
<reference evidence="1 2" key="1">
    <citation type="submission" date="2017-11" db="EMBL/GenBank/DDBJ databases">
        <title>De novo assembly and phasing of dikaryotic genomes from two isolates of Puccinia coronata f. sp. avenae, the causal agent of oat crown rust.</title>
        <authorList>
            <person name="Miller M.E."/>
            <person name="Zhang Y."/>
            <person name="Omidvar V."/>
            <person name="Sperschneider J."/>
            <person name="Schwessinger B."/>
            <person name="Raley C."/>
            <person name="Palmer J.M."/>
            <person name="Garnica D."/>
            <person name="Upadhyaya N."/>
            <person name="Rathjen J."/>
            <person name="Taylor J.M."/>
            <person name="Park R.F."/>
            <person name="Dodds P.N."/>
            <person name="Hirsch C.D."/>
            <person name="Kianian S.F."/>
            <person name="Figueroa M."/>
        </authorList>
    </citation>
    <scope>NUCLEOTIDE SEQUENCE [LARGE SCALE GENOMIC DNA]</scope>
    <source>
        <strain evidence="1">12NC29</strain>
    </source>
</reference>
<dbReference type="AlphaFoldDB" id="A0A2N5VIM9"/>
<protein>
    <submittedName>
        <fullName evidence="1">Uncharacterized protein</fullName>
    </submittedName>
</protein>